<dbReference type="Proteomes" id="UP000887013">
    <property type="component" value="Unassembled WGS sequence"/>
</dbReference>
<comment type="caution">
    <text evidence="2">The sequence shown here is derived from an EMBL/GenBank/DDBJ whole genome shotgun (WGS) entry which is preliminary data.</text>
</comment>
<proteinExistence type="predicted"/>
<accession>A0A8X6QFM4</accession>
<feature type="compositionally biased region" description="Polar residues" evidence="1">
    <location>
        <begin position="81"/>
        <end position="92"/>
    </location>
</feature>
<reference evidence="2" key="1">
    <citation type="submission" date="2020-08" db="EMBL/GenBank/DDBJ databases">
        <title>Multicomponent nature underlies the extraordinary mechanical properties of spider dragline silk.</title>
        <authorList>
            <person name="Kono N."/>
            <person name="Nakamura H."/>
            <person name="Mori M."/>
            <person name="Yoshida Y."/>
            <person name="Ohtoshi R."/>
            <person name="Malay A.D."/>
            <person name="Moran D.A.P."/>
            <person name="Tomita M."/>
            <person name="Numata K."/>
            <person name="Arakawa K."/>
        </authorList>
    </citation>
    <scope>NUCLEOTIDE SEQUENCE</scope>
</reference>
<sequence length="92" mass="10288">MGITTGFFINNYSPLYIMSPVDFEAQYCYSPDVRRGRSGEDDIGLQTATSVCALFWESPCPERGLAGSRPHSKLRLRQRTGESSPQKKPSKN</sequence>
<evidence type="ECO:0000313" key="2">
    <source>
        <dbReference type="EMBL" id="GFU24618.1"/>
    </source>
</evidence>
<dbReference type="AlphaFoldDB" id="A0A8X6QFM4"/>
<feature type="region of interest" description="Disordered" evidence="1">
    <location>
        <begin position="62"/>
        <end position="92"/>
    </location>
</feature>
<organism evidence="2 3">
    <name type="scientific">Nephila pilipes</name>
    <name type="common">Giant wood spider</name>
    <name type="synonym">Nephila maculata</name>
    <dbReference type="NCBI Taxonomy" id="299642"/>
    <lineage>
        <taxon>Eukaryota</taxon>
        <taxon>Metazoa</taxon>
        <taxon>Ecdysozoa</taxon>
        <taxon>Arthropoda</taxon>
        <taxon>Chelicerata</taxon>
        <taxon>Arachnida</taxon>
        <taxon>Araneae</taxon>
        <taxon>Araneomorphae</taxon>
        <taxon>Entelegynae</taxon>
        <taxon>Araneoidea</taxon>
        <taxon>Nephilidae</taxon>
        <taxon>Nephila</taxon>
    </lineage>
</organism>
<keyword evidence="3" id="KW-1185">Reference proteome</keyword>
<evidence type="ECO:0000313" key="3">
    <source>
        <dbReference type="Proteomes" id="UP000887013"/>
    </source>
</evidence>
<dbReference type="OrthoDB" id="10514946at2759"/>
<dbReference type="EMBL" id="BMAW01032228">
    <property type="protein sequence ID" value="GFU24618.1"/>
    <property type="molecule type" value="Genomic_DNA"/>
</dbReference>
<gene>
    <name evidence="2" type="ORF">NPIL_303621</name>
</gene>
<name>A0A8X6QFM4_NEPPI</name>
<protein>
    <submittedName>
        <fullName evidence="2">Uncharacterized protein</fullName>
    </submittedName>
</protein>
<evidence type="ECO:0000256" key="1">
    <source>
        <dbReference type="SAM" id="MobiDB-lite"/>
    </source>
</evidence>